<keyword evidence="2" id="KW-1185">Reference proteome</keyword>
<comment type="caution">
    <text evidence="1">The sequence shown here is derived from an EMBL/GenBank/DDBJ whole genome shotgun (WGS) entry which is preliminary data.</text>
</comment>
<gene>
    <name evidence="1" type="ORF">QBC41DRAFT_237857</name>
</gene>
<accession>A0AA39YU88</accession>
<evidence type="ECO:0000313" key="2">
    <source>
        <dbReference type="Proteomes" id="UP001174997"/>
    </source>
</evidence>
<reference evidence="1" key="1">
    <citation type="submission" date="2023-06" db="EMBL/GenBank/DDBJ databases">
        <title>Genome-scale phylogeny and comparative genomics of the fungal order Sordariales.</title>
        <authorList>
            <consortium name="Lawrence Berkeley National Laboratory"/>
            <person name="Hensen N."/>
            <person name="Bonometti L."/>
            <person name="Westerberg I."/>
            <person name="Brannstrom I.O."/>
            <person name="Guillou S."/>
            <person name="Cros-Aarteil S."/>
            <person name="Calhoun S."/>
            <person name="Haridas S."/>
            <person name="Kuo A."/>
            <person name="Mondo S."/>
            <person name="Pangilinan J."/>
            <person name="Riley R."/>
            <person name="Labutti K."/>
            <person name="Andreopoulos B."/>
            <person name="Lipzen A."/>
            <person name="Chen C."/>
            <person name="Yanf M."/>
            <person name="Daum C."/>
            <person name="Ng V."/>
            <person name="Clum A."/>
            <person name="Steindorff A."/>
            <person name="Ohm R."/>
            <person name="Martin F."/>
            <person name="Silar P."/>
            <person name="Natvig D."/>
            <person name="Lalanne C."/>
            <person name="Gautier V."/>
            <person name="Ament-Velasquez S.L."/>
            <person name="Kruys A."/>
            <person name="Hutchinson M.I."/>
            <person name="Powell A.J."/>
            <person name="Barry K."/>
            <person name="Miller A.N."/>
            <person name="Grigoriev I.V."/>
            <person name="Debuchy R."/>
            <person name="Gladieux P."/>
            <person name="Thoren M.H."/>
            <person name="Johannesson H."/>
        </authorList>
    </citation>
    <scope>NUCLEOTIDE SEQUENCE</scope>
    <source>
        <strain evidence="1">CBS 307.81</strain>
    </source>
</reference>
<evidence type="ECO:0000313" key="1">
    <source>
        <dbReference type="EMBL" id="KAK0658689.1"/>
    </source>
</evidence>
<dbReference type="EMBL" id="JAULSY010000199">
    <property type="protein sequence ID" value="KAK0658689.1"/>
    <property type="molecule type" value="Genomic_DNA"/>
</dbReference>
<proteinExistence type="predicted"/>
<name>A0AA39YU88_9PEZI</name>
<dbReference type="Proteomes" id="UP001174997">
    <property type="component" value="Unassembled WGS sequence"/>
</dbReference>
<dbReference type="AlphaFoldDB" id="A0AA39YU88"/>
<organism evidence="1 2">
    <name type="scientific">Cercophora samala</name>
    <dbReference type="NCBI Taxonomy" id="330535"/>
    <lineage>
        <taxon>Eukaryota</taxon>
        <taxon>Fungi</taxon>
        <taxon>Dikarya</taxon>
        <taxon>Ascomycota</taxon>
        <taxon>Pezizomycotina</taxon>
        <taxon>Sordariomycetes</taxon>
        <taxon>Sordariomycetidae</taxon>
        <taxon>Sordariales</taxon>
        <taxon>Lasiosphaeriaceae</taxon>
        <taxon>Cercophora</taxon>
    </lineage>
</organism>
<protein>
    <submittedName>
        <fullName evidence="1">Uncharacterized protein</fullName>
    </submittedName>
</protein>
<sequence>MASKPGIIAVRSRPCSPLLTPIVFQKWYEDVHIPDVLATGHVNLAKRYQLSSSETHPSNPMPFLAIYHLPDMNWLHKDNCQFWKIPLHSKVLPGDNTSIFDVAEFKTEFYETIDTVELGKPGDGEHVLSKLSLTFFNLSKSEQNGDLKSLHKAALARLGIDLSQARVAREIGVCSYINWP</sequence>